<evidence type="ECO:0000313" key="5">
    <source>
        <dbReference type="Proteomes" id="UP001479436"/>
    </source>
</evidence>
<comment type="caution">
    <text evidence="4">The sequence shown here is derived from an EMBL/GenBank/DDBJ whole genome shotgun (WGS) entry which is preliminary data.</text>
</comment>
<name>A0ABR2WN29_9FUNG</name>
<evidence type="ECO:0000256" key="1">
    <source>
        <dbReference type="PROSITE-ProRule" id="PRU00023"/>
    </source>
</evidence>
<protein>
    <recommendedName>
        <fullName evidence="3">Dilute domain-containing protein</fullName>
    </recommendedName>
</protein>
<dbReference type="PANTHER" id="PTHR16027">
    <property type="entry name" value="DILUTE DOMAIN-CONTAINING PROTEIN YPR089W"/>
    <property type="match status" value="1"/>
</dbReference>
<accession>A0ABR2WN29</accession>
<proteinExistence type="predicted"/>
<dbReference type="Pfam" id="PF12796">
    <property type="entry name" value="Ank_2"/>
    <property type="match status" value="1"/>
</dbReference>
<dbReference type="InterPro" id="IPR037986">
    <property type="entry name" value="Myo5p-like_CBD_DIL"/>
</dbReference>
<organism evidence="4 5">
    <name type="scientific">Basidiobolus ranarum</name>
    <dbReference type="NCBI Taxonomy" id="34480"/>
    <lineage>
        <taxon>Eukaryota</taxon>
        <taxon>Fungi</taxon>
        <taxon>Fungi incertae sedis</taxon>
        <taxon>Zoopagomycota</taxon>
        <taxon>Entomophthoromycotina</taxon>
        <taxon>Basidiobolomycetes</taxon>
        <taxon>Basidiobolales</taxon>
        <taxon>Basidiobolaceae</taxon>
        <taxon>Basidiobolus</taxon>
    </lineage>
</organism>
<evidence type="ECO:0000256" key="2">
    <source>
        <dbReference type="SAM" id="MobiDB-lite"/>
    </source>
</evidence>
<dbReference type="CDD" id="cd15473">
    <property type="entry name" value="Myo5p-like_CBD_DIL_ANK"/>
    <property type="match status" value="1"/>
</dbReference>
<dbReference type="InterPro" id="IPR002110">
    <property type="entry name" value="Ankyrin_rpt"/>
</dbReference>
<dbReference type="Gene3D" id="1.25.40.20">
    <property type="entry name" value="Ankyrin repeat-containing domain"/>
    <property type="match status" value="1"/>
</dbReference>
<dbReference type="PANTHER" id="PTHR16027:SF6">
    <property type="entry name" value="DILUTE DOMAIN-CONTAINING PROTEIN"/>
    <property type="match status" value="1"/>
</dbReference>
<keyword evidence="5" id="KW-1185">Reference proteome</keyword>
<dbReference type="PROSITE" id="PS50297">
    <property type="entry name" value="ANK_REP_REGION"/>
    <property type="match status" value="1"/>
</dbReference>
<dbReference type="PROSITE" id="PS51126">
    <property type="entry name" value="DILUTE"/>
    <property type="match status" value="1"/>
</dbReference>
<dbReference type="EMBL" id="JASJQH010000788">
    <property type="protein sequence ID" value="KAK9762906.1"/>
    <property type="molecule type" value="Genomic_DNA"/>
</dbReference>
<dbReference type="InterPro" id="IPR002710">
    <property type="entry name" value="Dilute_dom"/>
</dbReference>
<feature type="domain" description="Dilute" evidence="3">
    <location>
        <begin position="331"/>
        <end position="616"/>
    </location>
</feature>
<dbReference type="SUPFAM" id="SSF48403">
    <property type="entry name" value="Ankyrin repeat"/>
    <property type="match status" value="1"/>
</dbReference>
<feature type="repeat" description="ANK" evidence="1">
    <location>
        <begin position="100"/>
        <end position="132"/>
    </location>
</feature>
<dbReference type="SMART" id="SM01132">
    <property type="entry name" value="DIL"/>
    <property type="match status" value="1"/>
</dbReference>
<dbReference type="InterPro" id="IPR036770">
    <property type="entry name" value="Ankyrin_rpt-contain_sf"/>
</dbReference>
<gene>
    <name evidence="4" type="ORF">K7432_010888</name>
</gene>
<evidence type="ECO:0000259" key="3">
    <source>
        <dbReference type="PROSITE" id="PS51126"/>
    </source>
</evidence>
<evidence type="ECO:0000313" key="4">
    <source>
        <dbReference type="EMBL" id="KAK9762906.1"/>
    </source>
</evidence>
<dbReference type="SMART" id="SM00248">
    <property type="entry name" value="ANK"/>
    <property type="match status" value="2"/>
</dbReference>
<dbReference type="Proteomes" id="UP001479436">
    <property type="component" value="Unassembled WGS sequence"/>
</dbReference>
<dbReference type="PROSITE" id="PS50088">
    <property type="entry name" value="ANK_REPEAT"/>
    <property type="match status" value="1"/>
</dbReference>
<feature type="region of interest" description="Disordered" evidence="2">
    <location>
        <begin position="436"/>
        <end position="462"/>
    </location>
</feature>
<reference evidence="4 5" key="1">
    <citation type="submission" date="2023-04" db="EMBL/GenBank/DDBJ databases">
        <title>Genome of Basidiobolus ranarum AG-B5.</title>
        <authorList>
            <person name="Stajich J.E."/>
            <person name="Carter-House D."/>
            <person name="Gryganskyi A."/>
        </authorList>
    </citation>
    <scope>NUCLEOTIDE SEQUENCE [LARGE SCALE GENOMIC DNA]</scope>
    <source>
        <strain evidence="4 5">AG-B5</strain>
    </source>
</reference>
<dbReference type="Pfam" id="PF01843">
    <property type="entry name" value="DIL"/>
    <property type="match status" value="1"/>
</dbReference>
<sequence length="718" mass="82242">MTHIQRNFLSLSPFDNKVNNLKYEAFRSPLSPISATFEFLKVQLEDEQEIIKNSTLTKAQIIHKLTSILRRAASNGDSLKLSRLLKVARDYIDIDGPDEDGTTALIYASCFGYVGVVQILLQNGANPNVPDKFGWSPLMWATNGHQDVVVATLLKYGASMKSKSFKGRTVMDFANHSLVNENVQYQRIMEVLTDSKDGASTFISNCESGYYTSTPADVESVVSHSDVLKKMAMNQMRKSSANSMNFRFSYYGDFEDSIYDFSWETIQPHQMFVFTYGALDILLDKVITEIQPQHSGKHKFLPANILFLAARYVIFLSDMELLESLMSQSFQRILDVIKRDSEDVSSLAFWLSNCTLLLYYLKKDSSFVTTVVEHQLTLSEMVHEIYQMFVQQICQRIDQVLEPAMLIHDALPGMDDIKFVAERRNFLFPGKKAFTPPPSSRTNQYSARRRTRMSNRPGVSTNTAPTPKAICCILSSTLIILHSYEVHPTIIHNTLNQLFYYISAETFNLVLTTKEYCCRIKAMQIRMNLSVIEDWVHANRLPHILNQHFNSLIQMLQFLQCLSQLSDLMELITTTNDLHSLNHLQLYRTTINYRYEVGERQLSEEITQYLEQVAKDTCSVKSRALNELDELGKRRLNVREENVDTMSTHSETGKFNANSNIEELEELMDTAHSLPFAIPTNNEMLSGWGRSGREYTPYLPDSFLEEFDRRMKPPKADS</sequence>
<keyword evidence="1" id="KW-0040">ANK repeat</keyword>
<dbReference type="InterPro" id="IPR052072">
    <property type="entry name" value="Vascular_dev_regulator"/>
</dbReference>